<sequence>MGAGASYRPRTIYLDVNGTTQKVVFSRYCTSNDVKELIAAAAAVNRTAGVRLLDRDGSIVSIDPAMPSNTESKFHKQTNKQTNKHISEQFTNASLTSTGLTSAILICPNFFPDAFQINDLKADLTKRVAMLEKRVEMEGLKVCEIEKCKKDITQLQDVVMTTTNK</sequence>
<protein>
    <submittedName>
        <fullName evidence="1">Uncharacterized protein</fullName>
    </submittedName>
</protein>
<accession>C3ZS99</accession>
<dbReference type="InParanoid" id="C3ZS99"/>
<dbReference type="STRING" id="7739.C3ZS99"/>
<dbReference type="EMBL" id="GG666672">
    <property type="protein sequence ID" value="EEN44584.1"/>
    <property type="molecule type" value="Genomic_DNA"/>
</dbReference>
<proteinExistence type="predicted"/>
<name>C3ZS99_BRAFL</name>
<dbReference type="eggNOG" id="KOG3689">
    <property type="taxonomic scope" value="Eukaryota"/>
</dbReference>
<gene>
    <name evidence="1" type="ORF">BRAFLDRAFT_256446</name>
</gene>
<organism>
    <name type="scientific">Branchiostoma floridae</name>
    <name type="common">Florida lancelet</name>
    <name type="synonym">Amphioxus</name>
    <dbReference type="NCBI Taxonomy" id="7739"/>
    <lineage>
        <taxon>Eukaryota</taxon>
        <taxon>Metazoa</taxon>
        <taxon>Chordata</taxon>
        <taxon>Cephalochordata</taxon>
        <taxon>Leptocardii</taxon>
        <taxon>Amphioxiformes</taxon>
        <taxon>Branchiostomatidae</taxon>
        <taxon>Branchiostoma</taxon>
    </lineage>
</organism>
<reference evidence="1" key="1">
    <citation type="journal article" date="2008" name="Nature">
        <title>The amphioxus genome and the evolution of the chordate karyotype.</title>
        <authorList>
            <consortium name="US DOE Joint Genome Institute (JGI-PGF)"/>
            <person name="Putnam N.H."/>
            <person name="Butts T."/>
            <person name="Ferrier D.E.K."/>
            <person name="Furlong R.F."/>
            <person name="Hellsten U."/>
            <person name="Kawashima T."/>
            <person name="Robinson-Rechavi M."/>
            <person name="Shoguchi E."/>
            <person name="Terry A."/>
            <person name="Yu J.-K."/>
            <person name="Benito-Gutierrez E.L."/>
            <person name="Dubchak I."/>
            <person name="Garcia-Fernandez J."/>
            <person name="Gibson-Brown J.J."/>
            <person name="Grigoriev I.V."/>
            <person name="Horton A.C."/>
            <person name="de Jong P.J."/>
            <person name="Jurka J."/>
            <person name="Kapitonov V.V."/>
            <person name="Kohara Y."/>
            <person name="Kuroki Y."/>
            <person name="Lindquist E."/>
            <person name="Lucas S."/>
            <person name="Osoegawa K."/>
            <person name="Pennacchio L.A."/>
            <person name="Salamov A.A."/>
            <person name="Satou Y."/>
            <person name="Sauka-Spengler T."/>
            <person name="Schmutz J."/>
            <person name="Shin-I T."/>
            <person name="Toyoda A."/>
            <person name="Bronner-Fraser M."/>
            <person name="Fujiyama A."/>
            <person name="Holland L.Z."/>
            <person name="Holland P.W.H."/>
            <person name="Satoh N."/>
            <person name="Rokhsar D.S."/>
        </authorList>
    </citation>
    <scope>NUCLEOTIDE SEQUENCE [LARGE SCALE GENOMIC DNA]</scope>
    <source>
        <strain evidence="1">S238N-H82</strain>
        <tissue evidence="1">Testes</tissue>
    </source>
</reference>
<dbReference type="AlphaFoldDB" id="C3ZS99"/>
<evidence type="ECO:0000313" key="1">
    <source>
        <dbReference type="EMBL" id="EEN44584.1"/>
    </source>
</evidence>